<sequence>MSRRQGLGGGIGEWVSEWWLRWAVDLGRQAREQLLLEMGGGPRATCNEMRRGRWEHAPSCRSSSPLCVVGSEVGGGRSVDGKAMMRSSDWSSSSSSDTGPLPDHRLGKLAAGAGGSVAAGAATFSPGRHHPYLPVALAPLQSRTR</sequence>
<feature type="compositionally biased region" description="Low complexity" evidence="1">
    <location>
        <begin position="87"/>
        <end position="97"/>
    </location>
</feature>
<dbReference type="EMBL" id="AP003339">
    <property type="protein sequence ID" value="BAD68316.1"/>
    <property type="molecule type" value="Genomic_DNA"/>
</dbReference>
<protein>
    <submittedName>
        <fullName evidence="2">Uncharacterized protein</fullName>
    </submittedName>
</protein>
<name>Q5VQG9_ORYSJ</name>
<gene>
    <name evidence="2" type="primary">OJ1276_B06.33</name>
</gene>
<organism evidence="2">
    <name type="scientific">Oryza sativa subsp. japonica</name>
    <name type="common">Rice</name>
    <dbReference type="NCBI Taxonomy" id="39947"/>
    <lineage>
        <taxon>Eukaryota</taxon>
        <taxon>Viridiplantae</taxon>
        <taxon>Streptophyta</taxon>
        <taxon>Embryophyta</taxon>
        <taxon>Tracheophyta</taxon>
        <taxon>Spermatophyta</taxon>
        <taxon>Magnoliopsida</taxon>
        <taxon>Liliopsida</taxon>
        <taxon>Poales</taxon>
        <taxon>Poaceae</taxon>
        <taxon>BOP clade</taxon>
        <taxon>Oryzoideae</taxon>
        <taxon>Oryzeae</taxon>
        <taxon>Oryzinae</taxon>
        <taxon>Oryza</taxon>
        <taxon>Oryza sativa</taxon>
    </lineage>
</organism>
<dbReference type="Proteomes" id="UP000817658">
    <property type="component" value="Chromosome 1"/>
</dbReference>
<dbReference type="AlphaFoldDB" id="Q5VQG9"/>
<proteinExistence type="predicted"/>
<feature type="region of interest" description="Disordered" evidence="1">
    <location>
        <begin position="76"/>
        <end position="145"/>
    </location>
</feature>
<accession>Q5VQG9</accession>
<evidence type="ECO:0000256" key="1">
    <source>
        <dbReference type="SAM" id="MobiDB-lite"/>
    </source>
</evidence>
<evidence type="ECO:0000313" key="2">
    <source>
        <dbReference type="EMBL" id="BAD68316.1"/>
    </source>
</evidence>
<reference evidence="2" key="1">
    <citation type="journal article" date="2002" name="Nature">
        <title>The genome sequence and structure of rice chromosome 1.</title>
        <authorList>
            <person name="Sasaki T."/>
            <person name="Matsumoto T."/>
            <person name="Yamamoto K."/>
            <person name="Sakata K."/>
            <person name="Baba T."/>
            <person name="Katayose Y."/>
            <person name="Wu J."/>
            <person name="Niimura Y."/>
            <person name="Cheng Z."/>
            <person name="Nagamura Y."/>
            <person name="Antonio B.A."/>
            <person name="Kanamori H."/>
            <person name="Hosokawa S."/>
            <person name="Masukawa M."/>
            <person name="Arikawa K."/>
            <person name="Chiden Y."/>
            <person name="Hayashi M."/>
            <person name="Okamoto M."/>
            <person name="Ando T."/>
            <person name="Aoki H."/>
            <person name="Arita K."/>
            <person name="Hamada M."/>
            <person name="Harada C."/>
            <person name="Hijishita S."/>
            <person name="Honda M."/>
            <person name="Ichikawa Y."/>
            <person name="Idonuma A."/>
            <person name="Iijima M."/>
            <person name="Ikeda M."/>
            <person name="Ikeno M."/>
            <person name="Itoh S."/>
            <person name="Itoh T."/>
            <person name="Itoh Y."/>
            <person name="Itoh Y."/>
            <person name="Iwabuchi A."/>
            <person name="Kamiya K."/>
            <person name="Karasawa W."/>
            <person name="Katagiri S."/>
            <person name="Kikuta A."/>
            <person name="Kobayashi N."/>
            <person name="Kono I."/>
            <person name="Machita K."/>
            <person name="Maehara T."/>
            <person name="Mizuno H."/>
            <person name="Mizubayashi T."/>
            <person name="Mukai Y."/>
            <person name="Nagasaki H."/>
            <person name="Nakashima M."/>
            <person name="Nakama Y."/>
            <person name="Nakamichi Y."/>
            <person name="Nakamura M."/>
            <person name="Namiki N."/>
            <person name="Negishi M."/>
            <person name="Ohta I."/>
            <person name="Ono N."/>
            <person name="Saji S."/>
            <person name="Sakai K."/>
            <person name="Shibata M."/>
            <person name="Shimokawa T."/>
            <person name="Shomura A."/>
            <person name="Song J."/>
            <person name="Takazaki Y."/>
            <person name="Terasawa K."/>
            <person name="Tsuji K."/>
            <person name="Waki K."/>
            <person name="Yamagata H."/>
            <person name="Yamane H."/>
            <person name="Yoshiki S."/>
            <person name="Yoshihara R."/>
            <person name="Yukawa K."/>
            <person name="Zhong H."/>
            <person name="Iwama H."/>
            <person name="Endo T."/>
            <person name="Ito H."/>
            <person name="Hahn J.H."/>
            <person name="Kim H.I."/>
            <person name="Eun M.Y."/>
            <person name="Yano M."/>
            <person name="Jiang J."/>
            <person name="Gojobori T."/>
        </authorList>
    </citation>
    <scope>NUCLEOTIDE SEQUENCE [LARGE SCALE GENOMIC DNA]</scope>
</reference>